<evidence type="ECO:0000313" key="1">
    <source>
        <dbReference type="EMBL" id="KKN73586.1"/>
    </source>
</evidence>
<dbReference type="EMBL" id="LAZR01000341">
    <property type="protein sequence ID" value="KKN73586.1"/>
    <property type="molecule type" value="Genomic_DNA"/>
</dbReference>
<accession>A0A0F9VJ78</accession>
<reference evidence="1" key="1">
    <citation type="journal article" date="2015" name="Nature">
        <title>Complex archaea that bridge the gap between prokaryotes and eukaryotes.</title>
        <authorList>
            <person name="Spang A."/>
            <person name="Saw J.H."/>
            <person name="Jorgensen S.L."/>
            <person name="Zaremba-Niedzwiedzka K."/>
            <person name="Martijn J."/>
            <person name="Lind A.E."/>
            <person name="van Eijk R."/>
            <person name="Schleper C."/>
            <person name="Guy L."/>
            <person name="Ettema T.J."/>
        </authorList>
    </citation>
    <scope>NUCLEOTIDE SEQUENCE</scope>
</reference>
<protein>
    <submittedName>
        <fullName evidence="1">Uncharacterized protein</fullName>
    </submittedName>
</protein>
<sequence length="58" mass="6835">MKEKKSLVMWTSENWKRDFVYSKYGGICLPDWNKRKSEAVSLLDGKLVKVSVTIKERK</sequence>
<name>A0A0F9VJ78_9ZZZZ</name>
<dbReference type="AlphaFoldDB" id="A0A0F9VJ78"/>
<comment type="caution">
    <text evidence="1">The sequence shown here is derived from an EMBL/GenBank/DDBJ whole genome shotgun (WGS) entry which is preliminary data.</text>
</comment>
<organism evidence="1">
    <name type="scientific">marine sediment metagenome</name>
    <dbReference type="NCBI Taxonomy" id="412755"/>
    <lineage>
        <taxon>unclassified sequences</taxon>
        <taxon>metagenomes</taxon>
        <taxon>ecological metagenomes</taxon>
    </lineage>
</organism>
<proteinExistence type="predicted"/>
<gene>
    <name evidence="1" type="ORF">LCGC14_0399020</name>
</gene>